<accession>A0A380DSR6</accession>
<dbReference type="AlphaFoldDB" id="A0A380DSR6"/>
<protein>
    <submittedName>
        <fullName evidence="1">Osmotically activated L-carnitine/choline ABC transporter, substrate-binding protein OpuCC</fullName>
    </submittedName>
</protein>
<proteinExistence type="predicted"/>
<evidence type="ECO:0000313" key="2">
    <source>
        <dbReference type="Proteomes" id="UP000254502"/>
    </source>
</evidence>
<dbReference type="Proteomes" id="UP000254502">
    <property type="component" value="Unassembled WGS sequence"/>
</dbReference>
<dbReference type="PROSITE" id="PS51257">
    <property type="entry name" value="PROKAR_LIPOPROTEIN"/>
    <property type="match status" value="1"/>
</dbReference>
<gene>
    <name evidence="1" type="primary">opuCC_1</name>
    <name evidence="1" type="ORF">NCTC5664_01370</name>
</gene>
<name>A0A380DSR6_STAAU</name>
<organism evidence="1 2">
    <name type="scientific">Staphylococcus aureus</name>
    <dbReference type="NCBI Taxonomy" id="1280"/>
    <lineage>
        <taxon>Bacteria</taxon>
        <taxon>Bacillati</taxon>
        <taxon>Bacillota</taxon>
        <taxon>Bacilli</taxon>
        <taxon>Bacillales</taxon>
        <taxon>Staphylococcaceae</taxon>
        <taxon>Staphylococcus</taxon>
    </lineage>
</organism>
<sequence length="54" mass="6038">MKKIKYILVVLVLSLTVLSGCSLPGLGSKSTKNDVKLQHYQQANRKLFHICYGC</sequence>
<evidence type="ECO:0000313" key="1">
    <source>
        <dbReference type="EMBL" id="SUK44105.1"/>
    </source>
</evidence>
<reference evidence="1 2" key="1">
    <citation type="submission" date="2018-06" db="EMBL/GenBank/DDBJ databases">
        <authorList>
            <consortium name="Pathogen Informatics"/>
            <person name="Doyle S."/>
        </authorList>
    </citation>
    <scope>NUCLEOTIDE SEQUENCE [LARGE SCALE GENOMIC DNA]</scope>
    <source>
        <strain evidence="1 2">NCTC5664</strain>
    </source>
</reference>
<dbReference type="EMBL" id="UHAQ01000002">
    <property type="protein sequence ID" value="SUK44105.1"/>
    <property type="molecule type" value="Genomic_DNA"/>
</dbReference>